<evidence type="ECO:0000256" key="1">
    <source>
        <dbReference type="SAM" id="SignalP"/>
    </source>
</evidence>
<proteinExistence type="predicted"/>
<dbReference type="Proteomes" id="UP000199518">
    <property type="component" value="Unassembled WGS sequence"/>
</dbReference>
<name>A0A1I3IEQ2_9PLAN</name>
<gene>
    <name evidence="2" type="ORF">SAMN05421753_10990</name>
</gene>
<organism evidence="2 3">
    <name type="scientific">Planctomicrobium piriforme</name>
    <dbReference type="NCBI Taxonomy" id="1576369"/>
    <lineage>
        <taxon>Bacteria</taxon>
        <taxon>Pseudomonadati</taxon>
        <taxon>Planctomycetota</taxon>
        <taxon>Planctomycetia</taxon>
        <taxon>Planctomycetales</taxon>
        <taxon>Planctomycetaceae</taxon>
        <taxon>Planctomicrobium</taxon>
    </lineage>
</organism>
<dbReference type="AlphaFoldDB" id="A0A1I3IEQ2"/>
<keyword evidence="3" id="KW-1185">Reference proteome</keyword>
<protein>
    <recommendedName>
        <fullName evidence="4">Outer membrane lipoprotein-sorting protein</fullName>
    </recommendedName>
</protein>
<keyword evidence="1" id="KW-0732">Signal</keyword>
<evidence type="ECO:0000313" key="3">
    <source>
        <dbReference type="Proteomes" id="UP000199518"/>
    </source>
</evidence>
<dbReference type="EMBL" id="FOQD01000009">
    <property type="protein sequence ID" value="SFI46402.1"/>
    <property type="molecule type" value="Genomic_DNA"/>
</dbReference>
<dbReference type="RefSeq" id="WP_092050777.1">
    <property type="nucleotide sequence ID" value="NZ_FOQD01000009.1"/>
</dbReference>
<evidence type="ECO:0000313" key="2">
    <source>
        <dbReference type="EMBL" id="SFI46402.1"/>
    </source>
</evidence>
<feature type="chain" id="PRO_5011532565" description="Outer membrane lipoprotein-sorting protein" evidence="1">
    <location>
        <begin position="21"/>
        <end position="281"/>
    </location>
</feature>
<sequence length="281" mass="31999">MRTAILAFLALFSYVGMLSAQVGPDLQDTMLDRNVLDAFPIGDAVFLYRNEQLPLKEKAVSDLSKIIPVDQAVQAGRPSQTTRELITVLLKGRQRPHLQQAIAFNFGDSGFVWSFYWNLFPEAGGLGGRPYQFRSYVNPDGSQWTSEKFLLDEFSIAASEQTLFSMLAFEDLENRKLILDGDKIRELATAALHRAFEQNEPKVKPESLRFRDQSLLELPVEADNTDKILTRKVWMVKFIPAETPETKIHDVDSIKVWVTEDGQTSELTFDRWEAKANRPKQ</sequence>
<evidence type="ECO:0008006" key="4">
    <source>
        <dbReference type="Google" id="ProtNLM"/>
    </source>
</evidence>
<accession>A0A1I3IEQ2</accession>
<dbReference type="STRING" id="1576369.SAMN05421753_10990"/>
<reference evidence="3" key="1">
    <citation type="submission" date="2016-10" db="EMBL/GenBank/DDBJ databases">
        <authorList>
            <person name="Varghese N."/>
            <person name="Submissions S."/>
        </authorList>
    </citation>
    <scope>NUCLEOTIDE SEQUENCE [LARGE SCALE GENOMIC DNA]</scope>
    <source>
        <strain evidence="3">DSM 26348</strain>
    </source>
</reference>
<feature type="signal peptide" evidence="1">
    <location>
        <begin position="1"/>
        <end position="20"/>
    </location>
</feature>